<reference evidence="2" key="1">
    <citation type="journal article" date="2019" name="Int. J. Syst. Evol. Microbiol.">
        <title>The Global Catalogue of Microorganisms (GCM) 10K type strain sequencing project: providing services to taxonomists for standard genome sequencing and annotation.</title>
        <authorList>
            <consortium name="The Broad Institute Genomics Platform"/>
            <consortium name="The Broad Institute Genome Sequencing Center for Infectious Disease"/>
            <person name="Wu L."/>
            <person name="Ma J."/>
        </authorList>
    </citation>
    <scope>NUCLEOTIDE SEQUENCE [LARGE SCALE GENOMIC DNA]</scope>
    <source>
        <strain evidence="2">JCM 17494</strain>
    </source>
</reference>
<evidence type="ECO:0000313" key="2">
    <source>
        <dbReference type="Proteomes" id="UP001500711"/>
    </source>
</evidence>
<proteinExistence type="predicted"/>
<comment type="caution">
    <text evidence="1">The sequence shown here is derived from an EMBL/GenBank/DDBJ whole genome shotgun (WGS) entry which is preliminary data.</text>
</comment>
<protein>
    <submittedName>
        <fullName evidence="1">Uncharacterized protein</fullName>
    </submittedName>
</protein>
<gene>
    <name evidence="1" type="ORF">GCM10022267_03720</name>
</gene>
<evidence type="ECO:0000313" key="1">
    <source>
        <dbReference type="EMBL" id="GAA3620823.1"/>
    </source>
</evidence>
<keyword evidence="2" id="KW-1185">Reference proteome</keyword>
<name>A0ABP6ZX01_9PSEU</name>
<dbReference type="Proteomes" id="UP001500711">
    <property type="component" value="Unassembled WGS sequence"/>
</dbReference>
<accession>A0ABP6ZX01</accession>
<dbReference type="EMBL" id="BAABBE010000001">
    <property type="protein sequence ID" value="GAA3620823.1"/>
    <property type="molecule type" value="Genomic_DNA"/>
</dbReference>
<sequence length="88" mass="9671">MPRDRSRDGKGKIEAELAPGGVAFAISEQYPGLSVEACYEIENILMERITAAIRSGRQIGILEERPDGSVAISVMVIEEVIEQVAKRR</sequence>
<dbReference type="RefSeq" id="WP_346127059.1">
    <property type="nucleotide sequence ID" value="NZ_BAABBE010000001.1"/>
</dbReference>
<organism evidence="1 2">
    <name type="scientific">Lentzea roselyniae</name>
    <dbReference type="NCBI Taxonomy" id="531940"/>
    <lineage>
        <taxon>Bacteria</taxon>
        <taxon>Bacillati</taxon>
        <taxon>Actinomycetota</taxon>
        <taxon>Actinomycetes</taxon>
        <taxon>Pseudonocardiales</taxon>
        <taxon>Pseudonocardiaceae</taxon>
        <taxon>Lentzea</taxon>
    </lineage>
</organism>